<dbReference type="EMBL" id="UZAI01016771">
    <property type="protein sequence ID" value="VDP15515.1"/>
    <property type="molecule type" value="Genomic_DNA"/>
</dbReference>
<dbReference type="Proteomes" id="UP000277204">
    <property type="component" value="Unassembled WGS sequence"/>
</dbReference>
<evidence type="ECO:0000313" key="2">
    <source>
        <dbReference type="Proteomes" id="UP000277204"/>
    </source>
</evidence>
<organism evidence="1 2">
    <name type="scientific">Schistosoma margrebowiei</name>
    <dbReference type="NCBI Taxonomy" id="48269"/>
    <lineage>
        <taxon>Eukaryota</taxon>
        <taxon>Metazoa</taxon>
        <taxon>Spiralia</taxon>
        <taxon>Lophotrochozoa</taxon>
        <taxon>Platyhelminthes</taxon>
        <taxon>Trematoda</taxon>
        <taxon>Digenea</taxon>
        <taxon>Strigeidida</taxon>
        <taxon>Schistosomatoidea</taxon>
        <taxon>Schistosomatidae</taxon>
        <taxon>Schistosoma</taxon>
    </lineage>
</organism>
<sequence length="107" mass="12483">MEDVKSFIYLDNNIIDKQLGSDVDAKMRIGKASTAFLTLKNIWNSKQLSSNIKVTTFNTNIKIIPMNRAEMWRTTTTITKIEQVFINSCLRKIFKIRWLNSIRNNLL</sequence>
<keyword evidence="2" id="KW-1185">Reference proteome</keyword>
<protein>
    <submittedName>
        <fullName evidence="1">Uncharacterized protein</fullName>
    </submittedName>
</protein>
<accession>A0A183ME38</accession>
<reference evidence="1 2" key="1">
    <citation type="submission" date="2018-11" db="EMBL/GenBank/DDBJ databases">
        <authorList>
            <consortium name="Pathogen Informatics"/>
        </authorList>
    </citation>
    <scope>NUCLEOTIDE SEQUENCE [LARGE SCALE GENOMIC DNA]</scope>
    <source>
        <strain evidence="1 2">Zambia</strain>
    </source>
</reference>
<dbReference type="AlphaFoldDB" id="A0A183ME38"/>
<dbReference type="Pfam" id="PF20049">
    <property type="entry name" value="DUF6451"/>
    <property type="match status" value="1"/>
</dbReference>
<dbReference type="InterPro" id="IPR045609">
    <property type="entry name" value="DUF6451"/>
</dbReference>
<proteinExistence type="predicted"/>
<gene>
    <name evidence="1" type="ORF">SMRZ_LOCUS14313</name>
</gene>
<name>A0A183ME38_9TREM</name>
<evidence type="ECO:0000313" key="1">
    <source>
        <dbReference type="EMBL" id="VDP15515.1"/>
    </source>
</evidence>